<evidence type="ECO:0000313" key="4">
    <source>
        <dbReference type="EMBL" id="KAJ8429851.1"/>
    </source>
</evidence>
<keyword evidence="2" id="KW-0648">Protein biosynthesis</keyword>
<evidence type="ECO:0000256" key="3">
    <source>
        <dbReference type="ARBA" id="ARBA00023134"/>
    </source>
</evidence>
<dbReference type="Proteomes" id="UP001153076">
    <property type="component" value="Unassembled WGS sequence"/>
</dbReference>
<evidence type="ECO:0000256" key="1">
    <source>
        <dbReference type="ARBA" id="ARBA00022741"/>
    </source>
</evidence>
<dbReference type="InterPro" id="IPR027417">
    <property type="entry name" value="P-loop_NTPase"/>
</dbReference>
<accession>A0A9Q1JRN6</accession>
<proteinExistence type="predicted"/>
<name>A0A9Q1JRN6_9CARY</name>
<protein>
    <submittedName>
        <fullName evidence="4">Uncharacterized protein</fullName>
    </submittedName>
</protein>
<evidence type="ECO:0000256" key="2">
    <source>
        <dbReference type="ARBA" id="ARBA00022917"/>
    </source>
</evidence>
<comment type="caution">
    <text evidence="4">The sequence shown here is derived from an EMBL/GenBank/DDBJ whole genome shotgun (WGS) entry which is preliminary data.</text>
</comment>
<dbReference type="GO" id="GO:0006412">
    <property type="term" value="P:translation"/>
    <property type="evidence" value="ECO:0007669"/>
    <property type="project" value="UniProtKB-KW"/>
</dbReference>
<dbReference type="GO" id="GO:0005525">
    <property type="term" value="F:GTP binding"/>
    <property type="evidence" value="ECO:0007669"/>
    <property type="project" value="UniProtKB-KW"/>
</dbReference>
<sequence>MVLYAYLIVWLGWNHNLKQFGDKQINMEYPMYRLSPNFFVTRDMIITNLLLDFLSFNCLLGRRTNWMQSLAMKIFLPIFRNWRLAQLIETIVQLDDQVTKSYLEGNELDEATIKDLIRTWTILALRCQFYVAQHLETRGFCLCLMQWWQPLLDVVVDFLPSPIDLPPMKGTDPENPDVFSERQASDDEPFAGLAFKIMSDPFVGSLFHL</sequence>
<dbReference type="GO" id="GO:0032790">
    <property type="term" value="P:ribosome disassembly"/>
    <property type="evidence" value="ECO:0007669"/>
    <property type="project" value="TreeGrafter"/>
</dbReference>
<reference evidence="4" key="1">
    <citation type="submission" date="2022-04" db="EMBL/GenBank/DDBJ databases">
        <title>Carnegiea gigantea Genome sequencing and assembly v2.</title>
        <authorList>
            <person name="Copetti D."/>
            <person name="Sanderson M.J."/>
            <person name="Burquez A."/>
            <person name="Wojciechowski M.F."/>
        </authorList>
    </citation>
    <scope>NUCLEOTIDE SEQUENCE</scope>
    <source>
        <strain evidence="4">SGP5-SGP5p</strain>
        <tissue evidence="4">Aerial part</tissue>
    </source>
</reference>
<dbReference type="OrthoDB" id="198619at2759"/>
<evidence type="ECO:0000313" key="5">
    <source>
        <dbReference type="Proteomes" id="UP001153076"/>
    </source>
</evidence>
<dbReference type="InterPro" id="IPR009000">
    <property type="entry name" value="Transl_B-barrel_sf"/>
</dbReference>
<dbReference type="AlphaFoldDB" id="A0A9Q1JRN6"/>
<gene>
    <name evidence="4" type="ORF">Cgig2_011849</name>
</gene>
<keyword evidence="3" id="KW-0342">GTP-binding</keyword>
<keyword evidence="1" id="KW-0547">Nucleotide-binding</keyword>
<dbReference type="PANTHER" id="PTHR43261">
    <property type="entry name" value="TRANSLATION ELONGATION FACTOR G-RELATED"/>
    <property type="match status" value="1"/>
</dbReference>
<dbReference type="SUPFAM" id="SSF50447">
    <property type="entry name" value="Translation proteins"/>
    <property type="match status" value="1"/>
</dbReference>
<dbReference type="Gene3D" id="3.40.50.300">
    <property type="entry name" value="P-loop containing nucleotide triphosphate hydrolases"/>
    <property type="match status" value="2"/>
</dbReference>
<dbReference type="EMBL" id="JAKOGI010000853">
    <property type="protein sequence ID" value="KAJ8429851.1"/>
    <property type="molecule type" value="Genomic_DNA"/>
</dbReference>
<keyword evidence="5" id="KW-1185">Reference proteome</keyword>
<dbReference type="PANTHER" id="PTHR43261:SF1">
    <property type="entry name" value="RIBOSOME-RELEASING FACTOR 2, MITOCHONDRIAL"/>
    <property type="match status" value="1"/>
</dbReference>
<organism evidence="4 5">
    <name type="scientific">Carnegiea gigantea</name>
    <dbReference type="NCBI Taxonomy" id="171969"/>
    <lineage>
        <taxon>Eukaryota</taxon>
        <taxon>Viridiplantae</taxon>
        <taxon>Streptophyta</taxon>
        <taxon>Embryophyta</taxon>
        <taxon>Tracheophyta</taxon>
        <taxon>Spermatophyta</taxon>
        <taxon>Magnoliopsida</taxon>
        <taxon>eudicotyledons</taxon>
        <taxon>Gunneridae</taxon>
        <taxon>Pentapetalae</taxon>
        <taxon>Caryophyllales</taxon>
        <taxon>Cactineae</taxon>
        <taxon>Cactaceae</taxon>
        <taxon>Cactoideae</taxon>
        <taxon>Echinocereeae</taxon>
        <taxon>Carnegiea</taxon>
    </lineage>
</organism>